<dbReference type="FunFam" id="3.30.70.360:FF:000001">
    <property type="entry name" value="N-acetyldiaminopimelate deacetylase"/>
    <property type="match status" value="1"/>
</dbReference>
<dbReference type="AlphaFoldDB" id="A0A9Q9DBL4"/>
<dbReference type="Pfam" id="PF07687">
    <property type="entry name" value="M20_dimer"/>
    <property type="match status" value="1"/>
</dbReference>
<proteinExistence type="predicted"/>
<feature type="binding site" evidence="2">
    <location>
        <position position="357"/>
    </location>
    <ligand>
        <name>Mn(2+)</name>
        <dbReference type="ChEBI" id="CHEBI:29035"/>
        <label>2</label>
    </ligand>
</feature>
<evidence type="ECO:0000256" key="1">
    <source>
        <dbReference type="ARBA" id="ARBA00022801"/>
    </source>
</evidence>
<evidence type="ECO:0000313" key="4">
    <source>
        <dbReference type="EMBL" id="USJ25241.1"/>
    </source>
</evidence>
<feature type="binding site" evidence="2">
    <location>
        <position position="162"/>
    </location>
    <ligand>
        <name>Mn(2+)</name>
        <dbReference type="ChEBI" id="CHEBI:29035"/>
        <label>2</label>
    </ligand>
</feature>
<keyword evidence="2" id="KW-0479">Metal-binding</keyword>
<dbReference type="EMBL" id="CP098807">
    <property type="protein sequence ID" value="USJ25241.1"/>
    <property type="molecule type" value="Genomic_DNA"/>
</dbReference>
<dbReference type="PIRSF" id="PIRSF005962">
    <property type="entry name" value="Pept_M20D_amidohydro"/>
    <property type="match status" value="1"/>
</dbReference>
<dbReference type="OrthoDB" id="9777385at2"/>
<feature type="binding site" evidence="2">
    <location>
        <position position="103"/>
    </location>
    <ligand>
        <name>Mn(2+)</name>
        <dbReference type="ChEBI" id="CHEBI:29035"/>
        <label>2</label>
    </ligand>
</feature>
<organism evidence="4 5">
    <name type="scientific">Ensifer adhaerens</name>
    <name type="common">Sinorhizobium morelense</name>
    <dbReference type="NCBI Taxonomy" id="106592"/>
    <lineage>
        <taxon>Bacteria</taxon>
        <taxon>Pseudomonadati</taxon>
        <taxon>Pseudomonadota</taxon>
        <taxon>Alphaproteobacteria</taxon>
        <taxon>Hyphomicrobiales</taxon>
        <taxon>Rhizobiaceae</taxon>
        <taxon>Sinorhizobium/Ensifer group</taxon>
        <taxon>Ensifer</taxon>
    </lineage>
</organism>
<feature type="binding site" evidence="2">
    <location>
        <position position="136"/>
    </location>
    <ligand>
        <name>Mn(2+)</name>
        <dbReference type="ChEBI" id="CHEBI:29035"/>
        <label>2</label>
    </ligand>
</feature>
<dbReference type="SUPFAM" id="SSF53187">
    <property type="entry name" value="Zn-dependent exopeptidases"/>
    <property type="match status" value="1"/>
</dbReference>
<dbReference type="Pfam" id="PF01546">
    <property type="entry name" value="Peptidase_M20"/>
    <property type="match status" value="1"/>
</dbReference>
<dbReference type="InterPro" id="IPR002933">
    <property type="entry name" value="Peptidase_M20"/>
</dbReference>
<dbReference type="GO" id="GO:0019877">
    <property type="term" value="P:diaminopimelate biosynthetic process"/>
    <property type="evidence" value="ECO:0007669"/>
    <property type="project" value="UniProtKB-ARBA"/>
</dbReference>
<dbReference type="InterPro" id="IPR017439">
    <property type="entry name" value="Amidohydrolase"/>
</dbReference>
<dbReference type="PANTHER" id="PTHR11014">
    <property type="entry name" value="PEPTIDASE M20 FAMILY MEMBER"/>
    <property type="match status" value="1"/>
</dbReference>
<gene>
    <name evidence="4" type="ORF">NE863_09835</name>
</gene>
<evidence type="ECO:0000256" key="2">
    <source>
        <dbReference type="PIRSR" id="PIRSR005962-1"/>
    </source>
</evidence>
<evidence type="ECO:0000313" key="5">
    <source>
        <dbReference type="Proteomes" id="UP001055460"/>
    </source>
</evidence>
<reference evidence="4" key="1">
    <citation type="submission" date="2022-06" db="EMBL/GenBank/DDBJ databases">
        <title>Physiological and biochemical characterization and genomic elucidation of a strain of the genus Ensifer adhaerens M8 that combines arsenic oxidation and chromium reduction.</title>
        <authorList>
            <person name="Li X."/>
            <person name="Yu c."/>
        </authorList>
    </citation>
    <scope>NUCLEOTIDE SEQUENCE</scope>
    <source>
        <strain evidence="4">M8</strain>
    </source>
</reference>
<dbReference type="SUPFAM" id="SSF55031">
    <property type="entry name" value="Bacterial exopeptidase dimerisation domain"/>
    <property type="match status" value="1"/>
</dbReference>
<dbReference type="PANTHER" id="PTHR11014:SF63">
    <property type="entry name" value="METALLOPEPTIDASE, PUTATIVE (AFU_ORTHOLOGUE AFUA_6G09600)-RELATED"/>
    <property type="match status" value="1"/>
</dbReference>
<dbReference type="RefSeq" id="WP_110818633.1">
    <property type="nucleotide sequence ID" value="NZ_CP098807.1"/>
</dbReference>
<dbReference type="Proteomes" id="UP001055460">
    <property type="component" value="Chromosome"/>
</dbReference>
<sequence length="385" mass="40454">MPAVGSDYGDVVAWRRDIHAHPELQFDVHRTAELVRSKLAAFGCDEVVTGIGRTGVVGVIHGQKRSSGRVIGQRADMDALPIEEATGAAWSSRTTGVMHACGHDGHTAMLLGAARELAEARAFDGTAVVVFQPAEEGGGGGKAMIDDGLMERFGINEIYAMHTEPGLPIGQFATACGPLAASADGFRIRIDGKGAHGASPHVSVDPLVVGANILLALQTIVSRNVHPRQCAVVTVGWMAGGKAGNVIPQSAEMGGTARTYDPGTRDLIEARVTSIAQRIAEAYGASATVTYKRMFPPTVNHGSETAFAVSVARSLVGDAHVNDALEPLMGSEDFAFMLEARPGNIMLIGNGDSASVHDARFDFNDDAIPFGVAYFRAIVEGRMPL</sequence>
<dbReference type="CDD" id="cd05666">
    <property type="entry name" value="M20_Acy1-like"/>
    <property type="match status" value="1"/>
</dbReference>
<feature type="binding site" evidence="2">
    <location>
        <position position="101"/>
    </location>
    <ligand>
        <name>Mn(2+)</name>
        <dbReference type="ChEBI" id="CHEBI:29035"/>
        <label>2</label>
    </ligand>
</feature>
<evidence type="ECO:0000259" key="3">
    <source>
        <dbReference type="Pfam" id="PF07687"/>
    </source>
</evidence>
<dbReference type="GO" id="GO:0050118">
    <property type="term" value="F:N-acetyldiaminopimelate deacetylase activity"/>
    <property type="evidence" value="ECO:0007669"/>
    <property type="project" value="UniProtKB-ARBA"/>
</dbReference>
<dbReference type="InterPro" id="IPR011650">
    <property type="entry name" value="Peptidase_M20_dimer"/>
</dbReference>
<dbReference type="NCBIfam" id="TIGR01891">
    <property type="entry name" value="amidohydrolases"/>
    <property type="match status" value="1"/>
</dbReference>
<feature type="domain" description="Peptidase M20 dimerisation" evidence="3">
    <location>
        <begin position="184"/>
        <end position="282"/>
    </location>
</feature>
<keyword evidence="1" id="KW-0378">Hydrolase</keyword>
<protein>
    <submittedName>
        <fullName evidence="4">M20 family metallopeptidase</fullName>
    </submittedName>
</protein>
<name>A0A9Q9DBL4_ENSAD</name>
<dbReference type="Gene3D" id="3.30.70.360">
    <property type="match status" value="1"/>
</dbReference>
<dbReference type="GO" id="GO:0046872">
    <property type="term" value="F:metal ion binding"/>
    <property type="evidence" value="ECO:0007669"/>
    <property type="project" value="UniProtKB-KW"/>
</dbReference>
<accession>A0A9Q9DBL4</accession>
<comment type="cofactor">
    <cofactor evidence="2">
        <name>Mn(2+)</name>
        <dbReference type="ChEBI" id="CHEBI:29035"/>
    </cofactor>
    <text evidence="2">The Mn(2+) ion enhances activity.</text>
</comment>
<keyword evidence="2" id="KW-0464">Manganese</keyword>
<dbReference type="InterPro" id="IPR036264">
    <property type="entry name" value="Bact_exopeptidase_dim_dom"/>
</dbReference>
<dbReference type="Gene3D" id="3.40.630.10">
    <property type="entry name" value="Zn peptidases"/>
    <property type="match status" value="1"/>
</dbReference>